<gene>
    <name evidence="3" type="ORF">HMPREF9225_0403</name>
</gene>
<dbReference type="InterPro" id="IPR001296">
    <property type="entry name" value="Glyco_trans_1"/>
</dbReference>
<evidence type="ECO:0000259" key="1">
    <source>
        <dbReference type="Pfam" id="PF00534"/>
    </source>
</evidence>
<reference evidence="3 4" key="1">
    <citation type="submission" date="2010-07" db="EMBL/GenBank/DDBJ databases">
        <authorList>
            <person name="Muzny D."/>
            <person name="Qin X."/>
            <person name="Deng J."/>
            <person name="Jiang H."/>
            <person name="Liu Y."/>
            <person name="Qu J."/>
            <person name="Song X.-Z."/>
            <person name="Zhang L."/>
            <person name="Thornton R."/>
            <person name="Coyle M."/>
            <person name="Francisco L."/>
            <person name="Jackson L."/>
            <person name="Javaid M."/>
            <person name="Korchina V."/>
            <person name="Kovar C."/>
            <person name="Mata R."/>
            <person name="Mathew T."/>
            <person name="Ngo R."/>
            <person name="Nguyen L."/>
            <person name="Nguyen N."/>
            <person name="Okwuonu G."/>
            <person name="Ongeri F."/>
            <person name="Pham C."/>
            <person name="Simmons D."/>
            <person name="Wilczek-Boney K."/>
            <person name="Hale W."/>
            <person name="Jakkamsetti A."/>
            <person name="Pham P."/>
            <person name="Ruth R."/>
            <person name="San Lucas F."/>
            <person name="Warren J."/>
            <person name="Zhang J."/>
            <person name="Zhao Z."/>
            <person name="Zhou C."/>
            <person name="Zhu D."/>
            <person name="Lee S."/>
            <person name="Bess C."/>
            <person name="Blankenburg K."/>
            <person name="Forbes L."/>
            <person name="Fu Q."/>
            <person name="Gubbala S."/>
            <person name="Hirani K."/>
            <person name="Jayaseelan J.C."/>
            <person name="Lara F."/>
            <person name="Munidasa M."/>
            <person name="Palculict T."/>
            <person name="Patil S."/>
            <person name="Pu L.-L."/>
            <person name="Saada N."/>
            <person name="Tang L."/>
            <person name="Weissenberger G."/>
            <person name="Zhu Y."/>
            <person name="Hemphill L."/>
            <person name="Shang Y."/>
            <person name="Youmans B."/>
            <person name="Ayvaz T."/>
            <person name="Ross M."/>
            <person name="Santibanez J."/>
            <person name="Aqrawi P."/>
            <person name="Gross S."/>
            <person name="Joshi V."/>
            <person name="Fowler G."/>
            <person name="Nazareth L."/>
            <person name="Reid J."/>
            <person name="Worley K."/>
            <person name="Petrosino J."/>
            <person name="Highlander S."/>
            <person name="Gibbs R."/>
        </authorList>
    </citation>
    <scope>NUCLEOTIDE SEQUENCE [LARGE SCALE GENOMIC DNA]</scope>
    <source>
        <strain evidence="3 4">ATCC BAA-1640</strain>
    </source>
</reference>
<dbReference type="RefSeq" id="WP_008901239.1">
    <property type="nucleotide sequence ID" value="NZ_GL397071.1"/>
</dbReference>
<dbReference type="SUPFAM" id="SSF53756">
    <property type="entry name" value="UDP-Glycosyltransferase/glycogen phosphorylase"/>
    <property type="match status" value="1"/>
</dbReference>
<evidence type="ECO:0000313" key="4">
    <source>
        <dbReference type="Proteomes" id="UP000003280"/>
    </source>
</evidence>
<dbReference type="HOGENOM" id="CLU_032290_0_0_9"/>
<dbReference type="eggNOG" id="COG0438">
    <property type="taxonomic scope" value="Bacteria"/>
</dbReference>
<dbReference type="EMBL" id="AEEH01000019">
    <property type="protein sequence ID" value="EFM25859.1"/>
    <property type="molecule type" value="Genomic_DNA"/>
</dbReference>
<dbReference type="Pfam" id="PF00534">
    <property type="entry name" value="Glycos_transf_1"/>
    <property type="match status" value="1"/>
</dbReference>
<proteinExistence type="predicted"/>
<evidence type="ECO:0000259" key="2">
    <source>
        <dbReference type="Pfam" id="PF13439"/>
    </source>
</evidence>
<dbReference type="Pfam" id="PF13439">
    <property type="entry name" value="Glyco_transf_4"/>
    <property type="match status" value="1"/>
</dbReference>
<organism evidence="3 4">
    <name type="scientific">Peptoniphilus duerdenii ATCC BAA-1640</name>
    <dbReference type="NCBI Taxonomy" id="862517"/>
    <lineage>
        <taxon>Bacteria</taxon>
        <taxon>Bacillati</taxon>
        <taxon>Bacillota</taxon>
        <taxon>Tissierellia</taxon>
        <taxon>Tissierellales</taxon>
        <taxon>Peptoniphilaceae</taxon>
        <taxon>Peptoniphilus</taxon>
    </lineage>
</organism>
<keyword evidence="3" id="KW-0808">Transferase</keyword>
<keyword evidence="3" id="KW-0328">Glycosyltransferase</keyword>
<name>E0NJR4_9FIRM</name>
<feature type="domain" description="Glycosyltransferase subfamily 4-like N-terminal" evidence="2">
    <location>
        <begin position="15"/>
        <end position="192"/>
    </location>
</feature>
<dbReference type="Gene3D" id="3.40.50.2000">
    <property type="entry name" value="Glycogen Phosphorylase B"/>
    <property type="match status" value="2"/>
</dbReference>
<dbReference type="PANTHER" id="PTHR45947">
    <property type="entry name" value="SULFOQUINOVOSYL TRANSFERASE SQD2"/>
    <property type="match status" value="1"/>
</dbReference>
<dbReference type="CDD" id="cd03801">
    <property type="entry name" value="GT4_PimA-like"/>
    <property type="match status" value="1"/>
</dbReference>
<dbReference type="AlphaFoldDB" id="E0NJR4"/>
<dbReference type="InterPro" id="IPR050194">
    <property type="entry name" value="Glycosyltransferase_grp1"/>
</dbReference>
<sequence length="409" mass="46883">MKILNVLAQLPMKTGSGVYFSNLVEELNAQGHENILLYGVQAPYSVDVEGKHYPVEFKSEKIPFPIAGMSDVMPYKNTVYSEMTEDMIDLELRVFREVLEKIRDTEGVDLVITHHLFFLSSMVREVFKDTPVVAFCHGTDLRQLERFPRFLERCESIKDLDIIFTVSPNESEKIHEIFSYDRDKIKLVGGGFNQNIFNRNYEKLDDGILRVCYAGKLSRSKGVYELARSFPLVKKNIDNLEYHIIGATSDEEKRRLYDLAQNMEGFKVYDAEDQVTMAKHLKKCDVFVLPSYYEALGLIAIEAMATGLYAVTSEIEGLRAELGDKVNESGLILYTELPTIYDLDNPCEEEVPAYVERLAKNIEIQLKKVEKKEEIGKEIMDIIDGKSWANLAKRIEKMLIEVANDRKIN</sequence>
<protein>
    <submittedName>
        <fullName evidence="3">Glycosyltransferase, group 1 family protein</fullName>
        <ecNumber evidence="3">2.4.-.-</ecNumber>
    </submittedName>
</protein>
<dbReference type="EC" id="2.4.-.-" evidence="3"/>
<feature type="domain" description="Glycosyl transferase family 1" evidence="1">
    <location>
        <begin position="204"/>
        <end position="332"/>
    </location>
</feature>
<dbReference type="Proteomes" id="UP000003280">
    <property type="component" value="Unassembled WGS sequence"/>
</dbReference>
<accession>E0NJR4</accession>
<dbReference type="InterPro" id="IPR028098">
    <property type="entry name" value="Glyco_trans_4-like_N"/>
</dbReference>
<keyword evidence="4" id="KW-1185">Reference proteome</keyword>
<dbReference type="GO" id="GO:0016757">
    <property type="term" value="F:glycosyltransferase activity"/>
    <property type="evidence" value="ECO:0007669"/>
    <property type="project" value="UniProtKB-KW"/>
</dbReference>
<dbReference type="OrthoDB" id="9804196at2"/>
<comment type="caution">
    <text evidence="3">The sequence shown here is derived from an EMBL/GenBank/DDBJ whole genome shotgun (WGS) entry which is preliminary data.</text>
</comment>
<dbReference type="PANTHER" id="PTHR45947:SF3">
    <property type="entry name" value="SULFOQUINOVOSYL TRANSFERASE SQD2"/>
    <property type="match status" value="1"/>
</dbReference>
<dbReference type="STRING" id="862517.HMPREF9225_0403"/>
<evidence type="ECO:0000313" key="3">
    <source>
        <dbReference type="EMBL" id="EFM25859.1"/>
    </source>
</evidence>